<dbReference type="AlphaFoldDB" id="A0A1G8SX09"/>
<evidence type="ECO:0008006" key="3">
    <source>
        <dbReference type="Google" id="ProtNLM"/>
    </source>
</evidence>
<name>A0A1G8SX09_9EURY</name>
<accession>A0A1G8SX09</accession>
<gene>
    <name evidence="1" type="ORF">SAMN05216226_102189</name>
</gene>
<protein>
    <recommendedName>
        <fullName evidence="3">HTH domain-containing protein</fullName>
    </recommendedName>
</protein>
<keyword evidence="2" id="KW-1185">Reference proteome</keyword>
<evidence type="ECO:0000313" key="2">
    <source>
        <dbReference type="Proteomes" id="UP000198856"/>
    </source>
</evidence>
<dbReference type="RefSeq" id="WP_143414118.1">
    <property type="nucleotide sequence ID" value="NZ_FNFC01000002.1"/>
</dbReference>
<dbReference type="OrthoDB" id="261262at2157"/>
<sequence length="78" mass="8858">MATYTMRDKIWNVALSKDSVHPTDLTNGLEISERTARDTLETMHDMGWLKKEGGEGSEPTRYSAVIDPEPKEEYASIR</sequence>
<evidence type="ECO:0000313" key="1">
    <source>
        <dbReference type="EMBL" id="SDJ33741.1"/>
    </source>
</evidence>
<proteinExistence type="predicted"/>
<dbReference type="Proteomes" id="UP000198856">
    <property type="component" value="Unassembled WGS sequence"/>
</dbReference>
<dbReference type="EMBL" id="FNFC01000002">
    <property type="protein sequence ID" value="SDJ33741.1"/>
    <property type="molecule type" value="Genomic_DNA"/>
</dbReference>
<reference evidence="1 2" key="1">
    <citation type="submission" date="2016-10" db="EMBL/GenBank/DDBJ databases">
        <authorList>
            <person name="de Groot N.N."/>
        </authorList>
    </citation>
    <scope>NUCLEOTIDE SEQUENCE [LARGE SCALE GENOMIC DNA]</scope>
    <source>
        <strain evidence="1 2">IBRC-M10015</strain>
    </source>
</reference>
<organism evidence="1 2">
    <name type="scientific">Halovenus aranensis</name>
    <dbReference type="NCBI Taxonomy" id="890420"/>
    <lineage>
        <taxon>Archaea</taxon>
        <taxon>Methanobacteriati</taxon>
        <taxon>Methanobacteriota</taxon>
        <taxon>Stenosarchaea group</taxon>
        <taxon>Halobacteria</taxon>
        <taxon>Halobacteriales</taxon>
        <taxon>Haloarculaceae</taxon>
        <taxon>Halovenus</taxon>
    </lineage>
</organism>